<evidence type="ECO:0000313" key="2">
    <source>
        <dbReference type="Proteomes" id="UP000256971"/>
    </source>
</evidence>
<evidence type="ECO:0000313" key="1">
    <source>
        <dbReference type="EMBL" id="AXO16493.1"/>
    </source>
</evidence>
<dbReference type="RefSeq" id="WP_064790269.1">
    <property type="nucleotide sequence ID" value="NZ_CP031555.1"/>
</dbReference>
<proteinExistence type="predicted"/>
<protein>
    <submittedName>
        <fullName evidence="1">Uncharacterized protein</fullName>
    </submittedName>
</protein>
<keyword evidence="2" id="KW-1185">Reference proteome</keyword>
<reference evidence="1 2" key="1">
    <citation type="submission" date="2018-08" db="EMBL/GenBank/DDBJ databases">
        <title>Complete genome sequence of type strain Thalassospira indica MCCC 1A01103T, isolated from isolated from deep seawater of the Indian Ocean.</title>
        <authorList>
            <person name="Liu Y."/>
        </authorList>
    </citation>
    <scope>NUCLEOTIDE SEQUENCE [LARGE SCALE GENOMIC DNA]</scope>
    <source>
        <strain evidence="1 2">PB8BT</strain>
    </source>
</reference>
<organism evidence="1 2">
    <name type="scientific">Thalassospira indica</name>
    <dbReference type="NCBI Taxonomy" id="1891279"/>
    <lineage>
        <taxon>Bacteria</taxon>
        <taxon>Pseudomonadati</taxon>
        <taxon>Pseudomonadota</taxon>
        <taxon>Alphaproteobacteria</taxon>
        <taxon>Rhodospirillales</taxon>
        <taxon>Thalassospiraceae</taxon>
        <taxon>Thalassospira</taxon>
    </lineage>
</organism>
<name>A0ABM6Y3H8_9PROT</name>
<dbReference type="EMBL" id="CP031555">
    <property type="protein sequence ID" value="AXO16493.1"/>
    <property type="molecule type" value="Genomic_DNA"/>
</dbReference>
<gene>
    <name evidence="1" type="ORF">DY252_21340</name>
</gene>
<accession>A0ABM6Y3H8</accession>
<dbReference type="Proteomes" id="UP000256971">
    <property type="component" value="Chromosome"/>
</dbReference>
<sequence length="162" mass="18549">MTETQKPELVEITIEQLTVYRYHVEMGDDVTDPEAIALERFRAGELPDAGPAEGEEHELTTYFVGPVEPEAEPSLTYDQWCEKYRPIANELCQGAPYDGLMFETYGAEQEYVRRQNSECIWTLVQAEDELVILSGWHLVNRLGYFITERPWGGLEVAEVTLD</sequence>